<evidence type="ECO:0000313" key="4">
    <source>
        <dbReference type="Proteomes" id="UP000316968"/>
    </source>
</evidence>
<keyword evidence="2" id="KW-0732">Signal</keyword>
<dbReference type="KEGG" id="saca:FFV09_04535"/>
<dbReference type="AlphaFoldDB" id="A0A4Y6UUE7"/>
<feature type="compositionally biased region" description="Basic and acidic residues" evidence="1">
    <location>
        <begin position="60"/>
        <end position="77"/>
    </location>
</feature>
<feature type="chain" id="PRO_5021342820" evidence="2">
    <location>
        <begin position="22"/>
        <end position="309"/>
    </location>
</feature>
<dbReference type="PROSITE" id="PS51257">
    <property type="entry name" value="PROKAR_LIPOPROTEIN"/>
    <property type="match status" value="1"/>
</dbReference>
<feature type="compositionally biased region" description="Polar residues" evidence="1">
    <location>
        <begin position="28"/>
        <end position="45"/>
    </location>
</feature>
<evidence type="ECO:0000256" key="1">
    <source>
        <dbReference type="SAM" id="MobiDB-lite"/>
    </source>
</evidence>
<keyword evidence="4" id="KW-1185">Reference proteome</keyword>
<accession>A0A4Y6UUE7</accession>
<gene>
    <name evidence="3" type="ORF">FFV09_04535</name>
</gene>
<dbReference type="Proteomes" id="UP000316968">
    <property type="component" value="Chromosome"/>
</dbReference>
<feature type="compositionally biased region" description="Basic and acidic residues" evidence="1">
    <location>
        <begin position="118"/>
        <end position="129"/>
    </location>
</feature>
<evidence type="ECO:0000256" key="2">
    <source>
        <dbReference type="SAM" id="SignalP"/>
    </source>
</evidence>
<feature type="compositionally biased region" description="Low complexity" evidence="1">
    <location>
        <begin position="130"/>
        <end position="142"/>
    </location>
</feature>
<proteinExistence type="predicted"/>
<evidence type="ECO:0000313" key="3">
    <source>
        <dbReference type="EMBL" id="QDH20188.1"/>
    </source>
</evidence>
<protein>
    <submittedName>
        <fullName evidence="3">Uncharacterized protein</fullName>
    </submittedName>
</protein>
<feature type="compositionally biased region" description="Basic and acidic residues" evidence="1">
    <location>
        <begin position="92"/>
        <end position="109"/>
    </location>
</feature>
<organism evidence="3 4">
    <name type="scientific">Saccharibacillus brassicae</name>
    <dbReference type="NCBI Taxonomy" id="2583377"/>
    <lineage>
        <taxon>Bacteria</taxon>
        <taxon>Bacillati</taxon>
        <taxon>Bacillota</taxon>
        <taxon>Bacilli</taxon>
        <taxon>Bacillales</taxon>
        <taxon>Paenibacillaceae</taxon>
        <taxon>Saccharibacillus</taxon>
    </lineage>
</organism>
<dbReference type="RefSeq" id="WP_141446574.1">
    <property type="nucleotide sequence ID" value="NZ_CP041217.1"/>
</dbReference>
<dbReference type="EMBL" id="CP041217">
    <property type="protein sequence ID" value="QDH20188.1"/>
    <property type="molecule type" value="Genomic_DNA"/>
</dbReference>
<sequence>MKTYTRAASLLGVLLLSGALAACGNDSEPASQTEPTGTAATSGSDNIEEPATAPADEASAGDKEAGAADASDSKETAAADGKTSGDPASGDKASEDKAAAGDTADDKKPAASGGTDSKNADSKTADAKDSASGSTGAAAPDIKPADKAKQGKKGAGADRPKTENFEVAGAASTDNVTGTLQQGYGYAFYAMEGLKFDAENNLLTMADNPDYYATITPLAKGYGLAGLRTEGQTALKGYGKASELKGSQIPAALSSSRLFMSAEGNGGAGQFALWETQSKGYKLAIHMPEGADADKFAPLVYASLSTLAD</sequence>
<feature type="signal peptide" evidence="2">
    <location>
        <begin position="1"/>
        <end position="21"/>
    </location>
</feature>
<feature type="compositionally biased region" description="Basic and acidic residues" evidence="1">
    <location>
        <begin position="143"/>
        <end position="164"/>
    </location>
</feature>
<reference evidence="3 4" key="1">
    <citation type="submission" date="2019-06" db="EMBL/GenBank/DDBJ databases">
        <title>Saccharibacillus brassicae sp. nov., an endophytic bacterium isolated from Chinese cabbage seeds (Brassica pekinensis).</title>
        <authorList>
            <person name="Jiang L."/>
            <person name="Lee J."/>
            <person name="Kim S.W."/>
        </authorList>
    </citation>
    <scope>NUCLEOTIDE SEQUENCE [LARGE SCALE GENOMIC DNA]</scope>
    <source>
        <strain evidence="4">KCTC 43072 / ATSA2</strain>
    </source>
</reference>
<dbReference type="OrthoDB" id="2679709at2"/>
<feature type="region of interest" description="Disordered" evidence="1">
    <location>
        <begin position="23"/>
        <end position="169"/>
    </location>
</feature>
<name>A0A4Y6UUE7_SACBS</name>